<proteinExistence type="predicted"/>
<name>H2ZQC9_CIOSA</name>
<feature type="compositionally biased region" description="Basic residues" evidence="1">
    <location>
        <begin position="88"/>
        <end position="98"/>
    </location>
</feature>
<accession>H2ZQC9</accession>
<dbReference type="HOGENOM" id="CLU_1239767_0_0_1"/>
<dbReference type="GeneTree" id="ENSGT00390000013675"/>
<dbReference type="Ensembl" id="ENSCSAVT00000020008.1">
    <property type="protein sequence ID" value="ENSCSAVP00000019795.1"/>
    <property type="gene ID" value="ENSCSAVG00000011620.1"/>
</dbReference>
<reference evidence="3" key="1">
    <citation type="submission" date="2003-08" db="EMBL/GenBank/DDBJ databases">
        <authorList>
            <person name="Birren B."/>
            <person name="Nusbaum C."/>
            <person name="Abebe A."/>
            <person name="Abouelleil A."/>
            <person name="Adekoya E."/>
            <person name="Ait-zahra M."/>
            <person name="Allen N."/>
            <person name="Allen T."/>
            <person name="An P."/>
            <person name="Anderson M."/>
            <person name="Anderson S."/>
            <person name="Arachchi H."/>
            <person name="Armbruster J."/>
            <person name="Bachantsang P."/>
            <person name="Baldwin J."/>
            <person name="Barry A."/>
            <person name="Bayul T."/>
            <person name="Blitshsteyn B."/>
            <person name="Bloom T."/>
            <person name="Blye J."/>
            <person name="Boguslavskiy L."/>
            <person name="Borowsky M."/>
            <person name="Boukhgalter B."/>
            <person name="Brunache A."/>
            <person name="Butler J."/>
            <person name="Calixte N."/>
            <person name="Calvo S."/>
            <person name="Camarata J."/>
            <person name="Campo K."/>
            <person name="Chang J."/>
            <person name="Cheshatsang Y."/>
            <person name="Citroen M."/>
            <person name="Collymore A."/>
            <person name="Considine T."/>
            <person name="Cook A."/>
            <person name="Cooke P."/>
            <person name="Corum B."/>
            <person name="Cuomo C."/>
            <person name="David R."/>
            <person name="Dawoe T."/>
            <person name="Degray S."/>
            <person name="Dodge S."/>
            <person name="Dooley K."/>
            <person name="Dorje P."/>
            <person name="Dorjee K."/>
            <person name="Dorris L."/>
            <person name="Duffey N."/>
            <person name="Dupes A."/>
            <person name="Elkins T."/>
            <person name="Engels R."/>
            <person name="Erickson J."/>
            <person name="Farina A."/>
            <person name="Faro S."/>
            <person name="Ferreira P."/>
            <person name="Fischer H."/>
            <person name="Fitzgerald M."/>
            <person name="Foley K."/>
            <person name="Gage D."/>
            <person name="Galagan J."/>
            <person name="Gearin G."/>
            <person name="Gnerre S."/>
            <person name="Gnirke A."/>
            <person name="Goyette A."/>
            <person name="Graham J."/>
            <person name="Grandbois E."/>
            <person name="Gyaltsen K."/>
            <person name="Hafez N."/>
            <person name="Hagopian D."/>
            <person name="Hagos B."/>
            <person name="Hall J."/>
            <person name="Hatcher B."/>
            <person name="Heller A."/>
            <person name="Higgins H."/>
            <person name="Honan T."/>
            <person name="Horn A."/>
            <person name="Houde N."/>
            <person name="Hughes L."/>
            <person name="Hulme W."/>
            <person name="Husby E."/>
            <person name="Iliev I."/>
            <person name="Jaffe D."/>
            <person name="Jones C."/>
            <person name="Kamal M."/>
            <person name="Kamat A."/>
            <person name="Kamvysselis M."/>
            <person name="Karlsson E."/>
            <person name="Kells C."/>
            <person name="Kieu A."/>
            <person name="Kisner P."/>
            <person name="Kodira C."/>
            <person name="Kulbokas E."/>
            <person name="Labutti K."/>
            <person name="Lama D."/>
            <person name="Landers T."/>
            <person name="Leger J."/>
            <person name="Levine S."/>
            <person name="Lewis D."/>
            <person name="Lewis T."/>
            <person name="Lindblad-toh K."/>
            <person name="Liu X."/>
            <person name="Lokyitsang T."/>
            <person name="Lokyitsang Y."/>
            <person name="Lucien O."/>
            <person name="Lui A."/>
            <person name="Ma L.J."/>
            <person name="Mabbitt R."/>
            <person name="Macdonald J."/>
            <person name="Maclean C."/>
            <person name="Major J."/>
            <person name="Manning J."/>
            <person name="Marabella R."/>
            <person name="Maru K."/>
            <person name="Matthews C."/>
            <person name="Mauceli E."/>
            <person name="Mccarthy M."/>
            <person name="Mcdonough S."/>
            <person name="Mcghee T."/>
            <person name="Meldrim J."/>
            <person name="Meneus L."/>
            <person name="Mesirov J."/>
            <person name="Mihalev A."/>
            <person name="Mihova T."/>
            <person name="Mikkelsen T."/>
            <person name="Mlenga V."/>
            <person name="Moru K."/>
            <person name="Mozes J."/>
            <person name="Mulrain L."/>
            <person name="Munson G."/>
            <person name="Naylor J."/>
            <person name="Newes C."/>
            <person name="Nguyen C."/>
            <person name="Nguyen N."/>
            <person name="Nguyen T."/>
            <person name="Nicol R."/>
            <person name="Nielsen C."/>
            <person name="Nizzari M."/>
            <person name="Norbu C."/>
            <person name="Norbu N."/>
            <person name="O'donnell P."/>
            <person name="Okoawo O."/>
            <person name="O'leary S."/>
            <person name="Omotosho B."/>
            <person name="O'neill K."/>
            <person name="Osman S."/>
            <person name="Parker S."/>
            <person name="Perrin D."/>
            <person name="Phunkhang P."/>
            <person name="Piqani B."/>
            <person name="Purcell S."/>
            <person name="Rachupka T."/>
            <person name="Ramasamy U."/>
            <person name="Rameau R."/>
            <person name="Ray V."/>
            <person name="Raymond C."/>
            <person name="Retta R."/>
            <person name="Richardson S."/>
            <person name="Rise C."/>
            <person name="Rodriguez J."/>
            <person name="Rogers J."/>
            <person name="Rogov P."/>
            <person name="Rutman M."/>
            <person name="Schupbach R."/>
            <person name="Seaman C."/>
            <person name="Settipalli S."/>
            <person name="Sharpe T."/>
            <person name="Sheridan J."/>
            <person name="Sherpa N."/>
            <person name="Shi J."/>
            <person name="Smirnov S."/>
            <person name="Smith C."/>
            <person name="Sougnez C."/>
            <person name="Spencer B."/>
            <person name="Stalker J."/>
            <person name="Stange-thomann N."/>
            <person name="Stavropoulos S."/>
            <person name="Stetson K."/>
            <person name="Stone C."/>
            <person name="Stone S."/>
            <person name="Stubbs M."/>
            <person name="Talamas J."/>
            <person name="Tchuinga P."/>
            <person name="Tenzing P."/>
            <person name="Tesfaye S."/>
            <person name="Theodore J."/>
            <person name="Thoulutsang Y."/>
            <person name="Topham K."/>
            <person name="Towey S."/>
            <person name="Tsamla T."/>
            <person name="Tsomo N."/>
            <person name="Vallee D."/>
            <person name="Vassiliev H."/>
            <person name="Venkataraman V."/>
            <person name="Vinson J."/>
            <person name="Vo A."/>
            <person name="Wade C."/>
            <person name="Wang S."/>
            <person name="Wangchuk T."/>
            <person name="Wangdi T."/>
            <person name="Whittaker C."/>
            <person name="Wilkinson J."/>
            <person name="Wu Y."/>
            <person name="Wyman D."/>
            <person name="Yadav S."/>
            <person name="Yang S."/>
            <person name="Yang X."/>
            <person name="Yeager S."/>
            <person name="Yee E."/>
            <person name="Young G."/>
            <person name="Zainoun J."/>
            <person name="Zembeck L."/>
            <person name="Zimmer A."/>
            <person name="Zody M."/>
            <person name="Lander E."/>
        </authorList>
    </citation>
    <scope>NUCLEOTIDE SEQUENCE [LARGE SCALE GENOMIC DNA]</scope>
</reference>
<evidence type="ECO:0000313" key="2">
    <source>
        <dbReference type="Ensembl" id="ENSCSAVP00000019795.1"/>
    </source>
</evidence>
<feature type="compositionally biased region" description="Basic and acidic residues" evidence="1">
    <location>
        <begin position="68"/>
        <end position="82"/>
    </location>
</feature>
<organism evidence="2 3">
    <name type="scientific">Ciona savignyi</name>
    <name type="common">Pacific transparent sea squirt</name>
    <dbReference type="NCBI Taxonomy" id="51511"/>
    <lineage>
        <taxon>Eukaryota</taxon>
        <taxon>Metazoa</taxon>
        <taxon>Chordata</taxon>
        <taxon>Tunicata</taxon>
        <taxon>Ascidiacea</taxon>
        <taxon>Phlebobranchia</taxon>
        <taxon>Cionidae</taxon>
        <taxon>Ciona</taxon>
    </lineage>
</organism>
<sequence>MKMRRQQKMSQDTDITSGNATIDTDLLSLAPTEKYLNISALETHGIIYTHVPEATKVFTKLKLPGIPRKEQNKSTESGKKIIGDGTKVRRKNSKKSSKQSKEQTAEHPKNMEQEDNALPPDNPLQDSESKCADFLTSRKSLTFMAKKEVLTQSDRCSAKQNHQYFESNIPKEFEAFCVAALRSFVVRKETVMTSRGFKRIDSMTINRYPLCTYGRDKSNSVTN</sequence>
<feature type="region of interest" description="Disordered" evidence="1">
    <location>
        <begin position="68"/>
        <end position="128"/>
    </location>
</feature>
<feature type="compositionally biased region" description="Basic and acidic residues" evidence="1">
    <location>
        <begin position="99"/>
        <end position="112"/>
    </location>
</feature>
<dbReference type="OMA" id="YFESNIP"/>
<protein>
    <submittedName>
        <fullName evidence="2">Uncharacterized protein</fullName>
    </submittedName>
</protein>
<reference evidence="2" key="3">
    <citation type="submission" date="2025-09" db="UniProtKB">
        <authorList>
            <consortium name="Ensembl"/>
        </authorList>
    </citation>
    <scope>IDENTIFICATION</scope>
</reference>
<evidence type="ECO:0000256" key="1">
    <source>
        <dbReference type="SAM" id="MobiDB-lite"/>
    </source>
</evidence>
<dbReference type="Proteomes" id="UP000007875">
    <property type="component" value="Unassembled WGS sequence"/>
</dbReference>
<evidence type="ECO:0000313" key="3">
    <source>
        <dbReference type="Proteomes" id="UP000007875"/>
    </source>
</evidence>
<keyword evidence="3" id="KW-1185">Reference proteome</keyword>
<dbReference type="AlphaFoldDB" id="H2ZQC9"/>
<reference evidence="2" key="2">
    <citation type="submission" date="2025-08" db="UniProtKB">
        <authorList>
            <consortium name="Ensembl"/>
        </authorList>
    </citation>
    <scope>IDENTIFICATION</scope>
</reference>
<dbReference type="InParanoid" id="H2ZQC9"/>